<gene>
    <name evidence="14" type="ORF">BV898_10421</name>
</gene>
<feature type="binding site" evidence="11">
    <location>
        <position position="459"/>
    </location>
    <ligand>
        <name>ATP</name>
        <dbReference type="ChEBI" id="CHEBI:30616"/>
    </ligand>
</feature>
<evidence type="ECO:0000256" key="10">
    <source>
        <dbReference type="ARBA" id="ARBA00051243"/>
    </source>
</evidence>
<dbReference type="GO" id="GO:0051130">
    <property type="term" value="P:positive regulation of cellular component organization"/>
    <property type="evidence" value="ECO:0007669"/>
    <property type="project" value="UniProtKB-ARBA"/>
</dbReference>
<dbReference type="InterPro" id="IPR008266">
    <property type="entry name" value="Tyr_kinase_AS"/>
</dbReference>
<evidence type="ECO:0000256" key="7">
    <source>
        <dbReference type="ARBA" id="ARBA00022840"/>
    </source>
</evidence>
<evidence type="ECO:0000256" key="9">
    <source>
        <dbReference type="ARBA" id="ARBA00023137"/>
    </source>
</evidence>
<evidence type="ECO:0000256" key="5">
    <source>
        <dbReference type="ARBA" id="ARBA00022741"/>
    </source>
</evidence>
<dbReference type="Gene3D" id="1.10.510.10">
    <property type="entry name" value="Transferase(Phosphotransferase) domain 1"/>
    <property type="match status" value="1"/>
</dbReference>
<feature type="domain" description="Protein kinase" evidence="13">
    <location>
        <begin position="423"/>
        <end position="752"/>
    </location>
</feature>
<dbReference type="FunFam" id="1.10.510.10:FF:001512">
    <property type="entry name" value="Receptor tyrosine-protein kinase erbB-2"/>
    <property type="match status" value="1"/>
</dbReference>
<comment type="subcellular location">
    <subcellularLocation>
        <location evidence="2">Endomembrane system</location>
    </subcellularLocation>
    <subcellularLocation>
        <location evidence="1">Membrane</location>
        <topology evidence="1">Single-pass membrane protein</topology>
    </subcellularLocation>
</comment>
<dbReference type="SUPFAM" id="SSF63825">
    <property type="entry name" value="YWTD domain"/>
    <property type="match status" value="1"/>
</dbReference>
<evidence type="ECO:0000313" key="15">
    <source>
        <dbReference type="Proteomes" id="UP000192578"/>
    </source>
</evidence>
<keyword evidence="6" id="KW-0418">Kinase</keyword>
<keyword evidence="8 12" id="KW-0472">Membrane</keyword>
<evidence type="ECO:0000259" key="13">
    <source>
        <dbReference type="PROSITE" id="PS50011"/>
    </source>
</evidence>
<dbReference type="SMART" id="SM00135">
    <property type="entry name" value="LY"/>
    <property type="match status" value="5"/>
</dbReference>
<keyword evidence="12" id="KW-0812">Transmembrane</keyword>
<comment type="caution">
    <text evidence="14">The sequence shown here is derived from an EMBL/GenBank/DDBJ whole genome shotgun (WGS) entry which is preliminary data.</text>
</comment>
<dbReference type="GO" id="GO:0004714">
    <property type="term" value="F:transmembrane receptor protein tyrosine kinase activity"/>
    <property type="evidence" value="ECO:0007669"/>
    <property type="project" value="UniProtKB-EC"/>
</dbReference>
<accession>A0A1W0WJW0</accession>
<evidence type="ECO:0000256" key="2">
    <source>
        <dbReference type="ARBA" id="ARBA00004308"/>
    </source>
</evidence>
<reference evidence="15" key="1">
    <citation type="submission" date="2017-01" db="EMBL/GenBank/DDBJ databases">
        <title>Comparative genomics of anhydrobiosis in the tardigrade Hypsibius dujardini.</title>
        <authorList>
            <person name="Yoshida Y."/>
            <person name="Koutsovoulos G."/>
            <person name="Laetsch D."/>
            <person name="Stevens L."/>
            <person name="Kumar S."/>
            <person name="Horikawa D."/>
            <person name="Ishino K."/>
            <person name="Komine S."/>
            <person name="Tomita M."/>
            <person name="Blaxter M."/>
            <person name="Arakawa K."/>
        </authorList>
    </citation>
    <scope>NUCLEOTIDE SEQUENCE [LARGE SCALE GENOMIC DNA]</scope>
    <source>
        <strain evidence="15">Z151</strain>
    </source>
</reference>
<evidence type="ECO:0000256" key="4">
    <source>
        <dbReference type="ARBA" id="ARBA00022679"/>
    </source>
</evidence>
<dbReference type="GO" id="GO:0005886">
    <property type="term" value="C:plasma membrane"/>
    <property type="evidence" value="ECO:0007669"/>
    <property type="project" value="TreeGrafter"/>
</dbReference>
<dbReference type="PANTHER" id="PTHR24416">
    <property type="entry name" value="TYROSINE-PROTEIN KINASE RECEPTOR"/>
    <property type="match status" value="1"/>
</dbReference>
<dbReference type="EMBL" id="MTYJ01000089">
    <property type="protein sequence ID" value="OQV15413.1"/>
    <property type="molecule type" value="Genomic_DNA"/>
</dbReference>
<dbReference type="OrthoDB" id="5979581at2759"/>
<dbReference type="PROSITE" id="PS50011">
    <property type="entry name" value="PROTEIN_KINASE_DOM"/>
    <property type="match status" value="1"/>
</dbReference>
<feature type="transmembrane region" description="Helical" evidence="12">
    <location>
        <begin position="338"/>
        <end position="362"/>
    </location>
</feature>
<dbReference type="InterPro" id="IPR011042">
    <property type="entry name" value="6-blade_b-propeller_TolB-like"/>
</dbReference>
<dbReference type="PROSITE" id="PS00107">
    <property type="entry name" value="PROTEIN_KINASE_ATP"/>
    <property type="match status" value="1"/>
</dbReference>
<dbReference type="GO" id="GO:0007169">
    <property type="term" value="P:cell surface receptor protein tyrosine kinase signaling pathway"/>
    <property type="evidence" value="ECO:0007669"/>
    <property type="project" value="TreeGrafter"/>
</dbReference>
<dbReference type="GO" id="GO:0043235">
    <property type="term" value="C:receptor complex"/>
    <property type="evidence" value="ECO:0007669"/>
    <property type="project" value="TreeGrafter"/>
</dbReference>
<dbReference type="InterPro" id="IPR050122">
    <property type="entry name" value="RTK"/>
</dbReference>
<name>A0A1W0WJW0_HYPEX</name>
<dbReference type="GO" id="GO:0050793">
    <property type="term" value="P:regulation of developmental process"/>
    <property type="evidence" value="ECO:0007669"/>
    <property type="project" value="UniProtKB-ARBA"/>
</dbReference>
<dbReference type="Proteomes" id="UP000192578">
    <property type="component" value="Unassembled WGS sequence"/>
</dbReference>
<dbReference type="Gene3D" id="2.120.10.30">
    <property type="entry name" value="TolB, C-terminal domain"/>
    <property type="match status" value="1"/>
</dbReference>
<dbReference type="PANTHER" id="PTHR24416:SF611">
    <property type="entry name" value="TYROSINE-PROTEIN KINASE TRANSMEMBRANE RECEPTOR ROR"/>
    <property type="match status" value="1"/>
</dbReference>
<protein>
    <recommendedName>
        <fullName evidence="3">receptor protein-tyrosine kinase</fullName>
        <ecNumber evidence="3">2.7.10.1</ecNumber>
    </recommendedName>
</protein>
<evidence type="ECO:0000256" key="11">
    <source>
        <dbReference type="PROSITE-ProRule" id="PRU10141"/>
    </source>
</evidence>
<dbReference type="GO" id="GO:0012505">
    <property type="term" value="C:endomembrane system"/>
    <property type="evidence" value="ECO:0007669"/>
    <property type="project" value="UniProtKB-SubCell"/>
</dbReference>
<organism evidence="14 15">
    <name type="scientific">Hypsibius exemplaris</name>
    <name type="common">Freshwater tardigrade</name>
    <dbReference type="NCBI Taxonomy" id="2072580"/>
    <lineage>
        <taxon>Eukaryota</taxon>
        <taxon>Metazoa</taxon>
        <taxon>Ecdysozoa</taxon>
        <taxon>Tardigrada</taxon>
        <taxon>Eutardigrada</taxon>
        <taxon>Parachela</taxon>
        <taxon>Hypsibioidea</taxon>
        <taxon>Hypsibiidae</taxon>
        <taxon>Hypsibius</taxon>
    </lineage>
</organism>
<dbReference type="GO" id="GO:0005524">
    <property type="term" value="F:ATP binding"/>
    <property type="evidence" value="ECO:0007669"/>
    <property type="project" value="UniProtKB-UniRule"/>
</dbReference>
<dbReference type="PROSITE" id="PS00109">
    <property type="entry name" value="PROTEIN_KINASE_TYR"/>
    <property type="match status" value="1"/>
</dbReference>
<dbReference type="InterPro" id="IPR000033">
    <property type="entry name" value="LDLR_classB_rpt"/>
</dbReference>
<dbReference type="SUPFAM" id="SSF56112">
    <property type="entry name" value="Protein kinase-like (PK-like)"/>
    <property type="match status" value="1"/>
</dbReference>
<evidence type="ECO:0000256" key="1">
    <source>
        <dbReference type="ARBA" id="ARBA00004167"/>
    </source>
</evidence>
<keyword evidence="7 11" id="KW-0067">ATP-binding</keyword>
<proteinExistence type="predicted"/>
<dbReference type="Gene3D" id="3.30.200.20">
    <property type="entry name" value="Phosphorylase Kinase, domain 1"/>
    <property type="match status" value="1"/>
</dbReference>
<dbReference type="InterPro" id="IPR017441">
    <property type="entry name" value="Protein_kinase_ATP_BS"/>
</dbReference>
<dbReference type="CDD" id="cd00192">
    <property type="entry name" value="PTKc"/>
    <property type="match status" value="1"/>
</dbReference>
<keyword evidence="4" id="KW-0808">Transferase</keyword>
<dbReference type="Gene3D" id="6.10.250.2930">
    <property type="match status" value="1"/>
</dbReference>
<evidence type="ECO:0000256" key="8">
    <source>
        <dbReference type="ARBA" id="ARBA00023136"/>
    </source>
</evidence>
<dbReference type="InterPro" id="IPR020635">
    <property type="entry name" value="Tyr_kinase_cat_dom"/>
</dbReference>
<evidence type="ECO:0000256" key="6">
    <source>
        <dbReference type="ARBA" id="ARBA00022777"/>
    </source>
</evidence>
<dbReference type="AlphaFoldDB" id="A0A1W0WJW0"/>
<keyword evidence="9" id="KW-0829">Tyrosine-protein kinase</keyword>
<dbReference type="InterPro" id="IPR001245">
    <property type="entry name" value="Ser-Thr/Tyr_kinase_cat_dom"/>
</dbReference>
<dbReference type="InterPro" id="IPR044912">
    <property type="entry name" value="Egfr_JX_dom"/>
</dbReference>
<dbReference type="InterPro" id="IPR011009">
    <property type="entry name" value="Kinase-like_dom_sf"/>
</dbReference>
<comment type="catalytic activity">
    <reaction evidence="10">
        <text>L-tyrosyl-[protein] + ATP = O-phospho-L-tyrosyl-[protein] + ADP + H(+)</text>
        <dbReference type="Rhea" id="RHEA:10596"/>
        <dbReference type="Rhea" id="RHEA-COMP:10136"/>
        <dbReference type="Rhea" id="RHEA-COMP:20101"/>
        <dbReference type="ChEBI" id="CHEBI:15378"/>
        <dbReference type="ChEBI" id="CHEBI:30616"/>
        <dbReference type="ChEBI" id="CHEBI:46858"/>
        <dbReference type="ChEBI" id="CHEBI:61978"/>
        <dbReference type="ChEBI" id="CHEBI:456216"/>
        <dbReference type="EC" id="2.7.10.1"/>
    </reaction>
</comment>
<dbReference type="EC" id="2.7.10.1" evidence="3"/>
<keyword evidence="14" id="KW-0675">Receptor</keyword>
<sequence length="796" mass="86915">MLILLRQHPSFALADKTEGTEFLAFTQSQNVWRIPLANESVGTQLLSNISADGGSIVADCAEHKLYWNSMADGIRRSRYDGSDNQLVLPQKEIYLGLAIDFISRNIFWRKGNSLFVARLKDLPSGQLTVMTDSRLTVDSALAVHPARGMIYWSGSTGANGRSTIQATSMNGSNDAVLVEGVWVLSLTIDFETDRLYWADHGTGNLESVSLDGGLRRIYAQGANGKQVYGITSSKSRIFWTSLRTNSVNSVTKTGLNFKRHNLPPERHGVIFGIALAAFQCPAITNACAIANGGCPFICLPLPGGVKRCVCPEGNDTCHSGAPVTMDAPGGNPQQTVPWPIGSIIGGVLLLAVAIAVVVFVLVRRRKVQKRKALRERYEDENASNGFALDYLAITAGAGPWDAKLNSACLQYTKMLEIPLAKVEISTEVLGKGEFGVVFKSLAHDLPSRAAKKATTVAAKTLIGSVTPQQTQTFMEEFKIMLECGHHVNIVNILGVVLEGPRPFLLLEFCDSGSLFSYLKRHGLSPQPTYEAGNGPFAGSPVGLSIGPGKQPKMSNPYCTEASVTGPAGLLLQDSLSSDDLVQFCYQVSSGMEHLTSRFIIHRDLAARNVLVSEKKILKISDFGLARTGETYMVSDARVALPVLWMPPEAIVSRHFSQKSDVWSFGVLMWEIFSMGAVPFDRPDVEKFSTAAFADWLLLGNQMSPPEHCPLAMCETMRNCWTLEVEDRPTFTEIRTRLDGFVCKNGSSSNPYLNLTGIDSNPFDNFEELDQEILSCLKIQPADAWSPAEYPSYVSAF</sequence>
<dbReference type="GO" id="GO:0030182">
    <property type="term" value="P:neuron differentiation"/>
    <property type="evidence" value="ECO:0007669"/>
    <property type="project" value="UniProtKB-ARBA"/>
</dbReference>
<keyword evidence="15" id="KW-1185">Reference proteome</keyword>
<keyword evidence="12" id="KW-1133">Transmembrane helix</keyword>
<evidence type="ECO:0000256" key="3">
    <source>
        <dbReference type="ARBA" id="ARBA00011902"/>
    </source>
</evidence>
<dbReference type="InterPro" id="IPR000719">
    <property type="entry name" value="Prot_kinase_dom"/>
</dbReference>
<dbReference type="GO" id="GO:0048468">
    <property type="term" value="P:cell development"/>
    <property type="evidence" value="ECO:0007669"/>
    <property type="project" value="UniProtKB-ARBA"/>
</dbReference>
<dbReference type="Pfam" id="PF07714">
    <property type="entry name" value="PK_Tyr_Ser-Thr"/>
    <property type="match status" value="1"/>
</dbReference>
<keyword evidence="5 11" id="KW-0547">Nucleotide-binding</keyword>
<evidence type="ECO:0000313" key="14">
    <source>
        <dbReference type="EMBL" id="OQV15413.1"/>
    </source>
</evidence>
<evidence type="ECO:0000256" key="12">
    <source>
        <dbReference type="SAM" id="Phobius"/>
    </source>
</evidence>
<dbReference type="SMART" id="SM00219">
    <property type="entry name" value="TyrKc"/>
    <property type="match status" value="1"/>
</dbReference>